<feature type="domain" description="OB-fold nucleic acid binding" evidence="8">
    <location>
        <begin position="5"/>
        <end position="107"/>
    </location>
</feature>
<name>I4B6D7_TURPD</name>
<evidence type="ECO:0000259" key="8">
    <source>
        <dbReference type="Pfam" id="PF13742"/>
    </source>
</evidence>
<dbReference type="GO" id="GO:0006308">
    <property type="term" value="P:DNA catabolic process"/>
    <property type="evidence" value="ECO:0007669"/>
    <property type="project" value="UniProtKB-UniRule"/>
</dbReference>
<dbReference type="InterPro" id="IPR003753">
    <property type="entry name" value="Exonuc_VII_L"/>
</dbReference>
<accession>I4B6D7</accession>
<evidence type="ECO:0000256" key="1">
    <source>
        <dbReference type="ARBA" id="ARBA00022490"/>
    </source>
</evidence>
<dbReference type="GO" id="GO:0005737">
    <property type="term" value="C:cytoplasm"/>
    <property type="evidence" value="ECO:0007669"/>
    <property type="project" value="UniProtKB-SubCell"/>
</dbReference>
<comment type="function">
    <text evidence="5">Bidirectionally degrades single-stranded DNA into large acid-insoluble oligonucleotides, which are then degraded further into small acid-soluble oligonucleotides.</text>
</comment>
<dbReference type="Pfam" id="PF02601">
    <property type="entry name" value="Exonuc_VII_L"/>
    <property type="match status" value="1"/>
</dbReference>
<dbReference type="Pfam" id="PF13742">
    <property type="entry name" value="tRNA_anti_2"/>
    <property type="match status" value="1"/>
</dbReference>
<dbReference type="InterPro" id="IPR020579">
    <property type="entry name" value="Exonuc_VII_lsu_C"/>
</dbReference>
<keyword evidence="10" id="KW-1185">Reference proteome</keyword>
<dbReference type="Proteomes" id="UP000006048">
    <property type="component" value="Chromosome"/>
</dbReference>
<keyword evidence="1 5" id="KW-0963">Cytoplasm</keyword>
<dbReference type="GO" id="GO:0003676">
    <property type="term" value="F:nucleic acid binding"/>
    <property type="evidence" value="ECO:0007669"/>
    <property type="project" value="InterPro"/>
</dbReference>
<dbReference type="GO" id="GO:0009318">
    <property type="term" value="C:exodeoxyribonuclease VII complex"/>
    <property type="evidence" value="ECO:0007669"/>
    <property type="project" value="UniProtKB-UniRule"/>
</dbReference>
<evidence type="ECO:0000256" key="3">
    <source>
        <dbReference type="ARBA" id="ARBA00022801"/>
    </source>
</evidence>
<dbReference type="HAMAP" id="MF_00378">
    <property type="entry name" value="Exonuc_7_L"/>
    <property type="match status" value="1"/>
</dbReference>
<dbReference type="EC" id="3.1.11.6" evidence="5"/>
<dbReference type="InterPro" id="IPR025824">
    <property type="entry name" value="OB-fold_nuc-bd_dom"/>
</dbReference>
<proteinExistence type="inferred from homology"/>
<feature type="domain" description="Exonuclease VII large subunit C-terminal" evidence="7">
    <location>
        <begin position="135"/>
        <end position="422"/>
    </location>
</feature>
<protein>
    <recommendedName>
        <fullName evidence="5">Exodeoxyribonuclease 7 large subunit</fullName>
        <ecNumber evidence="5">3.1.11.6</ecNumber>
    </recommendedName>
    <alternativeName>
        <fullName evidence="5">Exodeoxyribonuclease VII large subunit</fullName>
        <shortName evidence="5">Exonuclease VII large subunit</shortName>
    </alternativeName>
</protein>
<dbReference type="EMBL" id="CP002959">
    <property type="protein sequence ID" value="AFM12844.1"/>
    <property type="molecule type" value="Genomic_DNA"/>
</dbReference>
<keyword evidence="2 5" id="KW-0540">Nuclease</keyword>
<dbReference type="OrthoDB" id="9802795at2"/>
<reference evidence="9 10" key="1">
    <citation type="submission" date="2012-06" db="EMBL/GenBank/DDBJ databases">
        <title>The complete chromosome of genome of Turneriella parva DSM 21527.</title>
        <authorList>
            <consortium name="US DOE Joint Genome Institute (JGI-PGF)"/>
            <person name="Lucas S."/>
            <person name="Han J."/>
            <person name="Lapidus A."/>
            <person name="Bruce D."/>
            <person name="Goodwin L."/>
            <person name="Pitluck S."/>
            <person name="Peters L."/>
            <person name="Kyrpides N."/>
            <person name="Mavromatis K."/>
            <person name="Ivanova N."/>
            <person name="Mikhailova N."/>
            <person name="Chertkov O."/>
            <person name="Detter J.C."/>
            <person name="Tapia R."/>
            <person name="Han C."/>
            <person name="Land M."/>
            <person name="Hauser L."/>
            <person name="Markowitz V."/>
            <person name="Cheng J.-F."/>
            <person name="Hugenholtz P."/>
            <person name="Woyke T."/>
            <person name="Wu D."/>
            <person name="Gronow S."/>
            <person name="Wellnitz S."/>
            <person name="Brambilla E."/>
            <person name="Klenk H.-P."/>
            <person name="Eisen J.A."/>
        </authorList>
    </citation>
    <scope>NUCLEOTIDE SEQUENCE [LARGE SCALE GENOMIC DNA]</scope>
    <source>
        <strain evidence="10">ATCC BAA-1111 / DSM 21527 / NCTC 11395 / H</strain>
    </source>
</reference>
<sequence length="425" mass="47395">MPQQYTVAEICRVIETKIKSSPELQDVWIKGEITSYQKHASSGHIYMTLSDSSQKNQNPRPTIRCTYFRFAQTPLDFELKMGLEVEILGTTGIYAPQSTYSFTVKRVQKIGAGDLLQKLQQIRERLLKEGLIKTPETRRELPPLPRRVGIVTGAGTAAYRDILKQVQERYPHAEIVLAPAQVQGEAAPQSIVAALSEIQKKEWRCDVVIVGRGGGSAEDLMAFNDEAVCRAIATCRIAVVSAVGHQIDHPISDDVADYAAATPTDAARAVFPVIEDLQYKAENHLKRAFAAVEAKLQLFQERFLRTSTKEFWEKPYVLVKDQAHFLDELESKLNFTFRNIVNSHANALNRLTPLEVLAAQKIKLTRAEFESTAGRFEAYSPLATLKRGYSVVYSGDKIVTDATTLKSGTDIRVRLAKGEIEASVK</sequence>
<evidence type="ECO:0000256" key="6">
    <source>
        <dbReference type="RuleBase" id="RU004355"/>
    </source>
</evidence>
<dbReference type="CDD" id="cd04489">
    <property type="entry name" value="ExoVII_LU_OBF"/>
    <property type="match status" value="1"/>
</dbReference>
<dbReference type="PATRIC" id="fig|869212.3.peg.2212"/>
<dbReference type="KEGG" id="tpx:Turpa_2199"/>
<dbReference type="NCBIfam" id="TIGR00237">
    <property type="entry name" value="xseA"/>
    <property type="match status" value="1"/>
</dbReference>
<evidence type="ECO:0000313" key="9">
    <source>
        <dbReference type="EMBL" id="AFM12844.1"/>
    </source>
</evidence>
<dbReference type="STRING" id="869212.Turpa_2199"/>
<evidence type="ECO:0000256" key="4">
    <source>
        <dbReference type="ARBA" id="ARBA00022839"/>
    </source>
</evidence>
<evidence type="ECO:0000256" key="5">
    <source>
        <dbReference type="HAMAP-Rule" id="MF_00378"/>
    </source>
</evidence>
<evidence type="ECO:0000259" key="7">
    <source>
        <dbReference type="Pfam" id="PF02601"/>
    </source>
</evidence>
<evidence type="ECO:0000256" key="2">
    <source>
        <dbReference type="ARBA" id="ARBA00022722"/>
    </source>
</evidence>
<keyword evidence="4 5" id="KW-0269">Exonuclease</keyword>
<comment type="subunit">
    <text evidence="5">Heterooligomer composed of large and small subunits.</text>
</comment>
<dbReference type="RefSeq" id="WP_014803350.1">
    <property type="nucleotide sequence ID" value="NC_018020.1"/>
</dbReference>
<dbReference type="HOGENOM" id="CLU_023625_2_2_12"/>
<gene>
    <name evidence="5" type="primary">xseA</name>
    <name evidence="9" type="ordered locus">Turpa_2199</name>
</gene>
<dbReference type="GO" id="GO:0008855">
    <property type="term" value="F:exodeoxyribonuclease VII activity"/>
    <property type="evidence" value="ECO:0007669"/>
    <property type="project" value="UniProtKB-UniRule"/>
</dbReference>
<evidence type="ECO:0000313" key="10">
    <source>
        <dbReference type="Proteomes" id="UP000006048"/>
    </source>
</evidence>
<comment type="similarity">
    <text evidence="5 6">Belongs to the XseA family.</text>
</comment>
<dbReference type="PANTHER" id="PTHR30008:SF0">
    <property type="entry name" value="EXODEOXYRIBONUCLEASE 7 LARGE SUBUNIT"/>
    <property type="match status" value="1"/>
</dbReference>
<comment type="subcellular location">
    <subcellularLocation>
        <location evidence="5 6">Cytoplasm</location>
    </subcellularLocation>
</comment>
<comment type="catalytic activity">
    <reaction evidence="5 6">
        <text>Exonucleolytic cleavage in either 5'- to 3'- or 3'- to 5'-direction to yield nucleoside 5'-phosphates.</text>
        <dbReference type="EC" id="3.1.11.6"/>
    </reaction>
</comment>
<organism evidence="9 10">
    <name type="scientific">Turneriella parva (strain ATCC BAA-1111 / DSM 21527 / NCTC 11395 / H)</name>
    <name type="common">Leptospira parva</name>
    <dbReference type="NCBI Taxonomy" id="869212"/>
    <lineage>
        <taxon>Bacteria</taxon>
        <taxon>Pseudomonadati</taxon>
        <taxon>Spirochaetota</taxon>
        <taxon>Spirochaetia</taxon>
        <taxon>Leptospirales</taxon>
        <taxon>Leptospiraceae</taxon>
        <taxon>Turneriella</taxon>
    </lineage>
</organism>
<dbReference type="AlphaFoldDB" id="I4B6D7"/>
<keyword evidence="3 5" id="KW-0378">Hydrolase</keyword>
<dbReference type="PANTHER" id="PTHR30008">
    <property type="entry name" value="EXODEOXYRIBONUCLEASE 7 LARGE SUBUNIT"/>
    <property type="match status" value="1"/>
</dbReference>